<dbReference type="RefSeq" id="WP_016537359.1">
    <property type="nucleotide sequence ID" value="NZ_CP043318.1"/>
</dbReference>
<dbReference type="EMBL" id="JZKT01000032">
    <property type="protein sequence ID" value="KJX32606.1"/>
    <property type="molecule type" value="Genomic_DNA"/>
</dbReference>
<gene>
    <name evidence="2" type="ORF">SG71_19310</name>
</gene>
<organism evidence="2 3">
    <name type="scientific">Enterobacter chengduensis</name>
    <dbReference type="NCBI Taxonomy" id="2494701"/>
    <lineage>
        <taxon>Bacteria</taxon>
        <taxon>Pseudomonadati</taxon>
        <taxon>Pseudomonadota</taxon>
        <taxon>Gammaproteobacteria</taxon>
        <taxon>Enterobacterales</taxon>
        <taxon>Enterobacteriaceae</taxon>
        <taxon>Enterobacter</taxon>
        <taxon>Enterobacter cloacae complex</taxon>
    </lineage>
</organism>
<keyword evidence="1" id="KW-0812">Transmembrane</keyword>
<reference evidence="2 3" key="1">
    <citation type="submission" date="2015-02" db="EMBL/GenBank/DDBJ databases">
        <authorList>
            <person name="Adams M."/>
            <person name="Sutton G."/>
            <person name="Nelson K."/>
            <person name="Bonomo R."/>
            <person name="McCorrison J."/>
            <person name="Sanka R."/>
            <person name="Brinkac L."/>
            <person name="Nierman W."/>
        </authorList>
    </citation>
    <scope>NUCLEOTIDE SEQUENCE [LARGE SCALE GENOMIC DNA]</scope>
    <source>
        <strain evidence="2 3">CIDEIMsCOL9</strain>
    </source>
</reference>
<dbReference type="GeneID" id="63142199"/>
<keyword evidence="3" id="KW-1185">Reference proteome</keyword>
<comment type="caution">
    <text evidence="2">The sequence shown here is derived from an EMBL/GenBank/DDBJ whole genome shotgun (WGS) entry which is preliminary data.</text>
</comment>
<evidence type="ECO:0008006" key="4">
    <source>
        <dbReference type="Google" id="ProtNLM"/>
    </source>
</evidence>
<proteinExistence type="predicted"/>
<sequence>MKSPYERYIKIAVITVAIAYGINLLYGLTPPPYQPKTPEVKAKVNADTVTQQQPEQPSKPSIIDILPRMYTTGEVYARFEQHEFRATNDFKKCQLMVTGKITGIGTVTFRKNPVVTLGIPGSDEGLKFIFEDTNYNNDKVAALNIGDLIIIAGKNARPGTFGGIFLDDSKIMTDMISKKKRQILVVNGGVYDREICQK</sequence>
<keyword evidence="1" id="KW-0472">Membrane</keyword>
<evidence type="ECO:0000313" key="2">
    <source>
        <dbReference type="EMBL" id="KJX32606.1"/>
    </source>
</evidence>
<evidence type="ECO:0000256" key="1">
    <source>
        <dbReference type="SAM" id="Phobius"/>
    </source>
</evidence>
<keyword evidence="1" id="KW-1133">Transmembrane helix</keyword>
<evidence type="ECO:0000313" key="3">
    <source>
        <dbReference type="Proteomes" id="UP000033354"/>
    </source>
</evidence>
<accession>A0AAW3HDM1</accession>
<protein>
    <recommendedName>
        <fullName evidence="4">tRNA_anti-like</fullName>
    </recommendedName>
</protein>
<dbReference type="Proteomes" id="UP000033354">
    <property type="component" value="Unassembled WGS sequence"/>
</dbReference>
<feature type="transmembrane region" description="Helical" evidence="1">
    <location>
        <begin position="7"/>
        <end position="28"/>
    </location>
</feature>
<name>A0AAW3HDM1_9ENTR</name>
<dbReference type="AlphaFoldDB" id="A0AAW3HDM1"/>